<dbReference type="PANTHER" id="PTHR19848">
    <property type="entry name" value="WD40 REPEAT PROTEIN"/>
    <property type="match status" value="1"/>
</dbReference>
<dbReference type="SUPFAM" id="SSF50978">
    <property type="entry name" value="WD40 repeat-like"/>
    <property type="match status" value="1"/>
</dbReference>
<dbReference type="PROSITE" id="PS50294">
    <property type="entry name" value="WD_REPEATS_REGION"/>
    <property type="match status" value="1"/>
</dbReference>
<dbReference type="PROSITE" id="PS50082">
    <property type="entry name" value="WD_REPEATS_2"/>
    <property type="match status" value="2"/>
</dbReference>
<dbReference type="OrthoDB" id="10257301at2759"/>
<evidence type="ECO:0000256" key="2">
    <source>
        <dbReference type="ARBA" id="ARBA00022737"/>
    </source>
</evidence>
<evidence type="ECO:0000256" key="3">
    <source>
        <dbReference type="PROSITE-ProRule" id="PRU00221"/>
    </source>
</evidence>
<dbReference type="Gene3D" id="2.130.10.10">
    <property type="entry name" value="YVTN repeat-like/Quinoprotein amine dehydrogenase"/>
    <property type="match status" value="2"/>
</dbReference>
<organism evidence="4 5">
    <name type="scientific">Dendrothele bispora (strain CBS 962.96)</name>
    <dbReference type="NCBI Taxonomy" id="1314807"/>
    <lineage>
        <taxon>Eukaryota</taxon>
        <taxon>Fungi</taxon>
        <taxon>Dikarya</taxon>
        <taxon>Basidiomycota</taxon>
        <taxon>Agaricomycotina</taxon>
        <taxon>Agaricomycetes</taxon>
        <taxon>Agaricomycetidae</taxon>
        <taxon>Agaricales</taxon>
        <taxon>Agaricales incertae sedis</taxon>
        <taxon>Dendrothele</taxon>
    </lineage>
</organism>
<sequence>MPTTNDSFSHHPVPIQTLPIITIQSTFSTVINEVYNGVIPSEDIWISCYDHSPSASRSSHSKVTVVLDEIDREKINLDTKEGDGSDLKMVEAAGLTNSYIVSLPSLSIPPVRLLTPVQEYADPERSNTRRPHSVTTFAVAEDKSQLTTGFLDGSVYLYAIHPLPSSTSSSTKKYATSASYEPPRATYTTHRQTLISSPSMLTPKAHKSTVTSLRFFPSSRVILSSSADFSVQIYPADSLSPSLTPNMPADKQSPRIPAVRSLIGHTRAVTSTAILGRGRSIMTTSTDAMIRTWDVSKGEQVPESVVRSAVGVNRMVFSEAAGDGGIETDGEEAKSSTSVLHGRLYCALQDGSFEVFQISPSTDDSRPKTLFRSIRSPHGALTAIAVSPSSSNKGGYLAVGTAGGVINIYKIPPQSSSAESDVLTQSLSNAILKFRRSDAAIEDVSFVTLPNERIGLVIATTDGLPWIAELDYPHDESQDPGSGEDNHTGKVSIYAELTGGDVDPVRAVAVLGSGPENQSGVEVWTAGDDGIVRRYLAY</sequence>
<dbReference type="InterPro" id="IPR036322">
    <property type="entry name" value="WD40_repeat_dom_sf"/>
</dbReference>
<dbReference type="InterPro" id="IPR001680">
    <property type="entry name" value="WD40_rpt"/>
</dbReference>
<dbReference type="Proteomes" id="UP000297245">
    <property type="component" value="Unassembled WGS sequence"/>
</dbReference>
<keyword evidence="1 3" id="KW-0853">WD repeat</keyword>
<protein>
    <submittedName>
        <fullName evidence="4">WD40 repeat-like protein</fullName>
    </submittedName>
</protein>
<dbReference type="EMBL" id="ML179074">
    <property type="protein sequence ID" value="THV02705.1"/>
    <property type="molecule type" value="Genomic_DNA"/>
</dbReference>
<evidence type="ECO:0000313" key="4">
    <source>
        <dbReference type="EMBL" id="THV02705.1"/>
    </source>
</evidence>
<dbReference type="PANTHER" id="PTHR19848:SF8">
    <property type="entry name" value="F-BOX AND WD REPEAT DOMAIN CONTAINING 7"/>
    <property type="match status" value="1"/>
</dbReference>
<gene>
    <name evidence="4" type="ORF">K435DRAFT_836228</name>
</gene>
<accession>A0A4S8MJ07</accession>
<dbReference type="AlphaFoldDB" id="A0A4S8MJ07"/>
<evidence type="ECO:0000313" key="5">
    <source>
        <dbReference type="Proteomes" id="UP000297245"/>
    </source>
</evidence>
<dbReference type="InterPro" id="IPR015943">
    <property type="entry name" value="WD40/YVTN_repeat-like_dom_sf"/>
</dbReference>
<dbReference type="SMART" id="SM00320">
    <property type="entry name" value="WD40"/>
    <property type="match status" value="5"/>
</dbReference>
<keyword evidence="2" id="KW-0677">Repeat</keyword>
<reference evidence="4 5" key="1">
    <citation type="journal article" date="2019" name="Nat. Ecol. Evol.">
        <title>Megaphylogeny resolves global patterns of mushroom evolution.</title>
        <authorList>
            <person name="Varga T."/>
            <person name="Krizsan K."/>
            <person name="Foldi C."/>
            <person name="Dima B."/>
            <person name="Sanchez-Garcia M."/>
            <person name="Sanchez-Ramirez S."/>
            <person name="Szollosi G.J."/>
            <person name="Szarkandi J.G."/>
            <person name="Papp V."/>
            <person name="Albert L."/>
            <person name="Andreopoulos W."/>
            <person name="Angelini C."/>
            <person name="Antonin V."/>
            <person name="Barry K.W."/>
            <person name="Bougher N.L."/>
            <person name="Buchanan P."/>
            <person name="Buyck B."/>
            <person name="Bense V."/>
            <person name="Catcheside P."/>
            <person name="Chovatia M."/>
            <person name="Cooper J."/>
            <person name="Damon W."/>
            <person name="Desjardin D."/>
            <person name="Finy P."/>
            <person name="Geml J."/>
            <person name="Haridas S."/>
            <person name="Hughes K."/>
            <person name="Justo A."/>
            <person name="Karasinski D."/>
            <person name="Kautmanova I."/>
            <person name="Kiss B."/>
            <person name="Kocsube S."/>
            <person name="Kotiranta H."/>
            <person name="LaButti K.M."/>
            <person name="Lechner B.E."/>
            <person name="Liimatainen K."/>
            <person name="Lipzen A."/>
            <person name="Lukacs Z."/>
            <person name="Mihaltcheva S."/>
            <person name="Morgado L.N."/>
            <person name="Niskanen T."/>
            <person name="Noordeloos M.E."/>
            <person name="Ohm R.A."/>
            <person name="Ortiz-Santana B."/>
            <person name="Ovrebo C."/>
            <person name="Racz N."/>
            <person name="Riley R."/>
            <person name="Savchenko A."/>
            <person name="Shiryaev A."/>
            <person name="Soop K."/>
            <person name="Spirin V."/>
            <person name="Szebenyi C."/>
            <person name="Tomsovsky M."/>
            <person name="Tulloss R.E."/>
            <person name="Uehling J."/>
            <person name="Grigoriev I.V."/>
            <person name="Vagvolgyi C."/>
            <person name="Papp T."/>
            <person name="Martin F.M."/>
            <person name="Miettinen O."/>
            <person name="Hibbett D.S."/>
            <person name="Nagy L.G."/>
        </authorList>
    </citation>
    <scope>NUCLEOTIDE SEQUENCE [LARGE SCALE GENOMIC DNA]</scope>
    <source>
        <strain evidence="4 5">CBS 962.96</strain>
    </source>
</reference>
<feature type="repeat" description="WD" evidence="3">
    <location>
        <begin position="262"/>
        <end position="303"/>
    </location>
</feature>
<feature type="repeat" description="WD" evidence="3">
    <location>
        <begin position="203"/>
        <end position="244"/>
    </location>
</feature>
<evidence type="ECO:0000256" key="1">
    <source>
        <dbReference type="ARBA" id="ARBA00022574"/>
    </source>
</evidence>
<keyword evidence="5" id="KW-1185">Reference proteome</keyword>
<proteinExistence type="predicted"/>
<dbReference type="Pfam" id="PF00400">
    <property type="entry name" value="WD40"/>
    <property type="match status" value="2"/>
</dbReference>
<name>A0A4S8MJ07_DENBC</name>
<dbReference type="InterPro" id="IPR019775">
    <property type="entry name" value="WD40_repeat_CS"/>
</dbReference>
<dbReference type="PROSITE" id="PS00678">
    <property type="entry name" value="WD_REPEATS_1"/>
    <property type="match status" value="1"/>
</dbReference>